<feature type="domain" description="Periplasmic binding protein" evidence="3">
    <location>
        <begin position="53"/>
        <end position="305"/>
    </location>
</feature>
<dbReference type="Gene3D" id="3.40.50.2300">
    <property type="match status" value="2"/>
</dbReference>
<dbReference type="AlphaFoldDB" id="A0A7Y9GL72"/>
<organism evidence="4 5">
    <name type="scientific">Microbacterium immunditiarum</name>
    <dbReference type="NCBI Taxonomy" id="337480"/>
    <lineage>
        <taxon>Bacteria</taxon>
        <taxon>Bacillati</taxon>
        <taxon>Actinomycetota</taxon>
        <taxon>Actinomycetes</taxon>
        <taxon>Micrococcales</taxon>
        <taxon>Microbacteriaceae</taxon>
        <taxon>Microbacterium</taxon>
    </lineage>
</organism>
<dbReference type="PROSITE" id="PS51257">
    <property type="entry name" value="PROKAR_LIPOPROTEIN"/>
    <property type="match status" value="1"/>
</dbReference>
<dbReference type="InterPro" id="IPR025997">
    <property type="entry name" value="SBP_2_dom"/>
</dbReference>
<evidence type="ECO:0000313" key="4">
    <source>
        <dbReference type="EMBL" id="NYE18511.1"/>
    </source>
</evidence>
<gene>
    <name evidence="4" type="ORF">BJ991_000539</name>
</gene>
<dbReference type="PANTHER" id="PTHR30036">
    <property type="entry name" value="D-XYLOSE-BINDING PERIPLASMIC PROTEIN"/>
    <property type="match status" value="1"/>
</dbReference>
<dbReference type="InterPro" id="IPR050555">
    <property type="entry name" value="Bact_Solute-Bind_Prot2"/>
</dbReference>
<comment type="caution">
    <text evidence="4">The sequence shown here is derived from an EMBL/GenBank/DDBJ whole genome shotgun (WGS) entry which is preliminary data.</text>
</comment>
<name>A0A7Y9GL72_9MICO</name>
<dbReference type="Proteomes" id="UP000576969">
    <property type="component" value="Unassembled WGS sequence"/>
</dbReference>
<keyword evidence="5" id="KW-1185">Reference proteome</keyword>
<evidence type="ECO:0000256" key="1">
    <source>
        <dbReference type="ARBA" id="ARBA00004196"/>
    </source>
</evidence>
<evidence type="ECO:0000313" key="5">
    <source>
        <dbReference type="Proteomes" id="UP000576969"/>
    </source>
</evidence>
<reference evidence="4 5" key="1">
    <citation type="submission" date="2020-07" db="EMBL/GenBank/DDBJ databases">
        <title>Sequencing the genomes of 1000 actinobacteria strains.</title>
        <authorList>
            <person name="Klenk H.-P."/>
        </authorList>
    </citation>
    <scope>NUCLEOTIDE SEQUENCE [LARGE SCALE GENOMIC DNA]</scope>
    <source>
        <strain evidence="4 5">DSM 24662</strain>
    </source>
</reference>
<keyword evidence="2" id="KW-0732">Signal</keyword>
<comment type="subcellular location">
    <subcellularLocation>
        <location evidence="1">Cell envelope</location>
    </subcellularLocation>
</comment>
<dbReference type="EMBL" id="JACCBV010000001">
    <property type="protein sequence ID" value="NYE18511.1"/>
    <property type="molecule type" value="Genomic_DNA"/>
</dbReference>
<proteinExistence type="predicted"/>
<dbReference type="GO" id="GO:0030246">
    <property type="term" value="F:carbohydrate binding"/>
    <property type="evidence" value="ECO:0007669"/>
    <property type="project" value="TreeGrafter"/>
</dbReference>
<feature type="chain" id="PRO_5030530144" evidence="2">
    <location>
        <begin position="30"/>
        <end position="381"/>
    </location>
</feature>
<dbReference type="Pfam" id="PF13407">
    <property type="entry name" value="Peripla_BP_4"/>
    <property type="match status" value="1"/>
</dbReference>
<feature type="signal peptide" evidence="2">
    <location>
        <begin position="1"/>
        <end position="29"/>
    </location>
</feature>
<evidence type="ECO:0000259" key="3">
    <source>
        <dbReference type="Pfam" id="PF13407"/>
    </source>
</evidence>
<dbReference type="GO" id="GO:0030288">
    <property type="term" value="C:outer membrane-bounded periplasmic space"/>
    <property type="evidence" value="ECO:0007669"/>
    <property type="project" value="TreeGrafter"/>
</dbReference>
<protein>
    <submittedName>
        <fullName evidence="4">Ribose transport system substrate-binding protein</fullName>
    </submittedName>
</protein>
<dbReference type="InterPro" id="IPR028082">
    <property type="entry name" value="Peripla_BP_I"/>
</dbReference>
<evidence type="ECO:0000256" key="2">
    <source>
        <dbReference type="SAM" id="SignalP"/>
    </source>
</evidence>
<dbReference type="RefSeq" id="WP_179487215.1">
    <property type="nucleotide sequence ID" value="NZ_JACCBV010000001.1"/>
</dbReference>
<dbReference type="SUPFAM" id="SSF53822">
    <property type="entry name" value="Periplasmic binding protein-like I"/>
    <property type="match status" value="1"/>
</dbReference>
<sequence>MSTIRGRAVRRAIGALASAAIGVTLIAGCAGGSGAGAGGDGGGGTDEAQPLKIALSNYFNGNIWRKQMEQSFLDTAKENPEYVDGNYKIVNATDGSAPTQAQQIQSLVLEGYDVILIDAASPTGLNGAIQSACDAGVTVVVFDSLATADCAYKVAFDYVQYGIDEAEFMAEHLGGKGNILMVRGIAGNTVDDDIYKGVTETLEKYPEMNLVGEVYGQWTESVAQQEVAKIIPSLPQIDGVLTNGNDGGGTLDAFLQANYNPLPLIIQGNSGQGLQGWQKVLETNPDYETMSVSTQPSISSAALWLSVLVRNGMDDAADVPDKTIYVPLLEIPEDNLDAWASYLGYTDIAMNPISLEDTQAYVKSALDGNPILVDTPAPPSK</sequence>
<accession>A0A7Y9GL72</accession>